<dbReference type="EMBL" id="UXUI01010047">
    <property type="protein sequence ID" value="VDD94684.1"/>
    <property type="molecule type" value="Genomic_DNA"/>
</dbReference>
<dbReference type="GO" id="GO:0009791">
    <property type="term" value="P:post-embryonic development"/>
    <property type="evidence" value="ECO:0007669"/>
    <property type="project" value="UniProtKB-ARBA"/>
</dbReference>
<dbReference type="PANTHER" id="PTHR23233:SF84">
    <property type="entry name" value="FI23031P1"/>
    <property type="match status" value="1"/>
</dbReference>
<dbReference type="GO" id="GO:0001708">
    <property type="term" value="P:cell fate specification"/>
    <property type="evidence" value="ECO:0007669"/>
    <property type="project" value="UniProtKB-ARBA"/>
</dbReference>
<keyword evidence="14" id="KW-1185">Reference proteome</keyword>
<dbReference type="STRING" id="51028.A0A0N4VGY9"/>
<dbReference type="Proteomes" id="UP000274131">
    <property type="component" value="Unassembled WGS sequence"/>
</dbReference>
<keyword evidence="6" id="KW-0805">Transcription regulation</keyword>
<keyword evidence="4 10" id="KW-0863">Zinc-finger</keyword>
<feature type="compositionally biased region" description="Low complexity" evidence="11">
    <location>
        <begin position="136"/>
        <end position="148"/>
    </location>
</feature>
<comment type="subcellular location">
    <subcellularLocation>
        <location evidence="1">Nucleus</location>
    </subcellularLocation>
</comment>
<comment type="similarity">
    <text evidence="9">Belongs to the sal C2H2-type zinc-finger protein family.</text>
</comment>
<feature type="region of interest" description="Disordered" evidence="11">
    <location>
        <begin position="632"/>
        <end position="751"/>
    </location>
</feature>
<evidence type="ECO:0000256" key="11">
    <source>
        <dbReference type="SAM" id="MobiDB-lite"/>
    </source>
</evidence>
<sequence>MKQLKVIVTGNVAHQQTVKDGSKFEFSKQPLPQQQQQIPDLALSSETSSSICARKEKSITPLSSDNEPAPMDLSKKSETETGDRKNIFEDKSSLLFEPSEILQRHQQQLIELYNQMAASQGFKTDSEQSSDDGRANSSYLLSPPSSNGSMDKVYPCAADSCIQAFSSRGTLFLHVLKRHPHEKLLKCKTCEEKFSDVDQIRGHQCGVLPRPSSTGALLRSQSPDADRASVPASIPPFTVLSKSPSPSLSAVNTALSSESSLFPRMLFSQLLNAASIPTSPSLPSKNAALDLSSAAAAAAKPQFLPLPPIAANPLFRGSFNFGLCGQQNPPRAPFLGHASTAASVLNNDDDWEALMEVTTTDEAEKIRALVGDKVMPTTDPNQCILCRRVLSCKSALQMHYRTHTGERPFKCKICQRAFTTKGNLKTHMGVHRAKHSFRGITASSVQQQCPICPKRFFTTHLLQNHVAQHTSELSRNNFLAPFDNSLNAFERRPEQGSLANIGDLPNKNSLASVGGQCRGAPPLISGFAPPFPFFPLNLPQGLGGPMTSNITSSPHSPQRVSAPTTAPNKTEGTLSNGLPLVSSFSTIKSEGDLIAQLQGFEKKLDNSSEQHSQMPLNLRCILNSVTESRVKNNEKSNPTIGGISFSNMSPVSDASKHTAGKSSDTFSKLNTNSICAKSSVEQGENNEDEKTEESLMFHGPCSSNIDEDSCDEAISSEENERAEDEEKHSEAVEEDKASSNESSGVAEKKRCAESISDPLVAMQKMWAETEPPPPRQAPVLSKHQCGVCFKHFSSSSALQIHMRTHTGDKPFKCEVCSRAFTTRGNLKVHMGTHMWQQNPSRRGRRIFDPLTSENSSSSELLSPLALNLETNAHHTIENPLQASFPEGLHGASSSFPTFPFPFPLIPTSTAVPTTTSIDALSWMWRTVCPGVLESHEGRVTVV</sequence>
<evidence type="ECO:0000256" key="5">
    <source>
        <dbReference type="ARBA" id="ARBA00022833"/>
    </source>
</evidence>
<dbReference type="GO" id="GO:0005634">
    <property type="term" value="C:nucleus"/>
    <property type="evidence" value="ECO:0007669"/>
    <property type="project" value="UniProtKB-SubCell"/>
</dbReference>
<proteinExistence type="inferred from homology"/>
<dbReference type="Pfam" id="PF00096">
    <property type="entry name" value="zf-C2H2"/>
    <property type="match status" value="4"/>
</dbReference>
<feature type="domain" description="C2H2-type" evidence="12">
    <location>
        <begin position="409"/>
        <end position="436"/>
    </location>
</feature>
<organism evidence="15">
    <name type="scientific">Enterobius vermicularis</name>
    <name type="common">Human pinworm</name>
    <dbReference type="NCBI Taxonomy" id="51028"/>
    <lineage>
        <taxon>Eukaryota</taxon>
        <taxon>Metazoa</taxon>
        <taxon>Ecdysozoa</taxon>
        <taxon>Nematoda</taxon>
        <taxon>Chromadorea</taxon>
        <taxon>Rhabditida</taxon>
        <taxon>Spirurina</taxon>
        <taxon>Oxyuridomorpha</taxon>
        <taxon>Oxyuroidea</taxon>
        <taxon>Oxyuridae</taxon>
        <taxon>Enterobius</taxon>
    </lineage>
</organism>
<evidence type="ECO:0000313" key="14">
    <source>
        <dbReference type="Proteomes" id="UP000274131"/>
    </source>
</evidence>
<dbReference type="OrthoDB" id="9998363at2759"/>
<dbReference type="WBParaSite" id="EVEC_0001007801-mRNA-1">
    <property type="protein sequence ID" value="EVEC_0001007801-mRNA-1"/>
    <property type="gene ID" value="EVEC_0001007801"/>
</dbReference>
<dbReference type="FunFam" id="3.30.160.60:FF:002381">
    <property type="entry name" value="Putative spalt protein"/>
    <property type="match status" value="1"/>
</dbReference>
<dbReference type="Gene3D" id="3.30.160.60">
    <property type="entry name" value="Classic Zinc Finger"/>
    <property type="match status" value="5"/>
</dbReference>
<evidence type="ECO:0000313" key="13">
    <source>
        <dbReference type="EMBL" id="VDD94684.1"/>
    </source>
</evidence>
<name>A0A0N4VGY9_ENTVE</name>
<dbReference type="PANTHER" id="PTHR23233">
    <property type="entry name" value="SAL-LIKE PROTEIN"/>
    <property type="match status" value="1"/>
</dbReference>
<dbReference type="PROSITE" id="PS00028">
    <property type="entry name" value="ZINC_FINGER_C2H2_1"/>
    <property type="match status" value="6"/>
</dbReference>
<evidence type="ECO:0000259" key="12">
    <source>
        <dbReference type="PROSITE" id="PS50157"/>
    </source>
</evidence>
<dbReference type="GO" id="GO:0000122">
    <property type="term" value="P:negative regulation of transcription by RNA polymerase II"/>
    <property type="evidence" value="ECO:0007669"/>
    <property type="project" value="UniProtKB-ARBA"/>
</dbReference>
<feature type="compositionally biased region" description="Polar residues" evidence="11">
    <location>
        <begin position="546"/>
        <end position="574"/>
    </location>
</feature>
<feature type="compositionally biased region" description="Low complexity" evidence="11">
    <location>
        <begin position="29"/>
        <end position="39"/>
    </location>
</feature>
<feature type="compositionally biased region" description="Polar residues" evidence="11">
    <location>
        <begin position="635"/>
        <end position="652"/>
    </location>
</feature>
<accession>A0A0N4VGY9</accession>
<evidence type="ECO:0000256" key="7">
    <source>
        <dbReference type="ARBA" id="ARBA00023163"/>
    </source>
</evidence>
<dbReference type="InterPro" id="IPR013087">
    <property type="entry name" value="Znf_C2H2_type"/>
</dbReference>
<evidence type="ECO:0000256" key="3">
    <source>
        <dbReference type="ARBA" id="ARBA00022737"/>
    </source>
</evidence>
<keyword evidence="3" id="KW-0677">Repeat</keyword>
<feature type="domain" description="C2H2-type" evidence="12">
    <location>
        <begin position="783"/>
        <end position="810"/>
    </location>
</feature>
<dbReference type="GO" id="GO:0048699">
    <property type="term" value="P:generation of neurons"/>
    <property type="evidence" value="ECO:0007669"/>
    <property type="project" value="UniProtKB-ARBA"/>
</dbReference>
<protein>
    <submittedName>
        <fullName evidence="15">C2H2-type domain-containing protein</fullName>
    </submittedName>
</protein>
<dbReference type="GO" id="GO:0048646">
    <property type="term" value="P:anatomical structure formation involved in morphogenesis"/>
    <property type="evidence" value="ECO:0007669"/>
    <property type="project" value="UniProtKB-ARBA"/>
</dbReference>
<evidence type="ECO:0000256" key="6">
    <source>
        <dbReference type="ARBA" id="ARBA00023015"/>
    </source>
</evidence>
<dbReference type="PROSITE" id="PS50157">
    <property type="entry name" value="ZINC_FINGER_C2H2_2"/>
    <property type="match status" value="6"/>
</dbReference>
<reference evidence="13 14" key="2">
    <citation type="submission" date="2018-10" db="EMBL/GenBank/DDBJ databases">
        <authorList>
            <consortium name="Pathogen Informatics"/>
        </authorList>
    </citation>
    <scope>NUCLEOTIDE SEQUENCE [LARGE SCALE GENOMIC DNA]</scope>
</reference>
<feature type="region of interest" description="Disordered" evidence="11">
    <location>
        <begin position="544"/>
        <end position="574"/>
    </location>
</feature>
<feature type="domain" description="C2H2-type" evidence="12">
    <location>
        <begin position="381"/>
        <end position="408"/>
    </location>
</feature>
<keyword evidence="5" id="KW-0862">Zinc</keyword>
<dbReference type="GO" id="GO:0008270">
    <property type="term" value="F:zinc ion binding"/>
    <property type="evidence" value="ECO:0007669"/>
    <property type="project" value="UniProtKB-KW"/>
</dbReference>
<evidence type="ECO:0000256" key="2">
    <source>
        <dbReference type="ARBA" id="ARBA00022723"/>
    </source>
</evidence>
<feature type="compositionally biased region" description="Polar residues" evidence="11">
    <location>
        <begin position="660"/>
        <end position="683"/>
    </location>
</feature>
<feature type="compositionally biased region" description="Basic and acidic residues" evidence="11">
    <location>
        <begin position="724"/>
        <end position="738"/>
    </location>
</feature>
<evidence type="ECO:0000256" key="8">
    <source>
        <dbReference type="ARBA" id="ARBA00023242"/>
    </source>
</evidence>
<keyword evidence="8" id="KW-0539">Nucleus</keyword>
<reference evidence="15" key="1">
    <citation type="submission" date="2017-02" db="UniProtKB">
        <authorList>
            <consortium name="WormBaseParasite"/>
        </authorList>
    </citation>
    <scope>IDENTIFICATION</scope>
</reference>
<dbReference type="SUPFAM" id="SSF57667">
    <property type="entry name" value="beta-beta-alpha zinc fingers"/>
    <property type="match status" value="2"/>
</dbReference>
<feature type="compositionally biased region" description="Basic and acidic residues" evidence="11">
    <location>
        <begin position="73"/>
        <end position="86"/>
    </location>
</feature>
<dbReference type="SMART" id="SM00355">
    <property type="entry name" value="ZnF_C2H2"/>
    <property type="match status" value="7"/>
</dbReference>
<evidence type="ECO:0000256" key="9">
    <source>
        <dbReference type="ARBA" id="ARBA00038474"/>
    </source>
</evidence>
<keyword evidence="7" id="KW-0804">Transcription</keyword>
<evidence type="ECO:0000313" key="15">
    <source>
        <dbReference type="WBParaSite" id="EVEC_0001007801-mRNA-1"/>
    </source>
</evidence>
<dbReference type="GO" id="GO:0000981">
    <property type="term" value="F:DNA-binding transcription factor activity, RNA polymerase II-specific"/>
    <property type="evidence" value="ECO:0007669"/>
    <property type="project" value="TreeGrafter"/>
</dbReference>
<feature type="domain" description="C2H2-type" evidence="12">
    <location>
        <begin position="811"/>
        <end position="838"/>
    </location>
</feature>
<evidence type="ECO:0000256" key="1">
    <source>
        <dbReference type="ARBA" id="ARBA00004123"/>
    </source>
</evidence>
<dbReference type="GO" id="GO:0048513">
    <property type="term" value="P:animal organ development"/>
    <property type="evidence" value="ECO:0007669"/>
    <property type="project" value="UniProtKB-ARBA"/>
</dbReference>
<keyword evidence="2" id="KW-0479">Metal-binding</keyword>
<dbReference type="FunFam" id="3.30.160.60:FF:000130">
    <property type="entry name" value="Spalt-like transcription factor 4"/>
    <property type="match status" value="1"/>
</dbReference>
<feature type="domain" description="C2H2-type" evidence="12">
    <location>
        <begin position="154"/>
        <end position="184"/>
    </location>
</feature>
<dbReference type="AlphaFoldDB" id="A0A0N4VGY9"/>
<feature type="compositionally biased region" description="Acidic residues" evidence="11">
    <location>
        <begin position="705"/>
        <end position="723"/>
    </location>
</feature>
<dbReference type="GO" id="GO:0000978">
    <property type="term" value="F:RNA polymerase II cis-regulatory region sequence-specific DNA binding"/>
    <property type="evidence" value="ECO:0007669"/>
    <property type="project" value="TreeGrafter"/>
</dbReference>
<feature type="region of interest" description="Disordered" evidence="11">
    <location>
        <begin position="20"/>
        <end position="86"/>
    </location>
</feature>
<feature type="domain" description="C2H2-type" evidence="12">
    <location>
        <begin position="447"/>
        <end position="474"/>
    </location>
</feature>
<gene>
    <name evidence="13" type="ORF">EVEC_LOCUS9435</name>
</gene>
<dbReference type="FunFam" id="3.30.160.60:FF:000446">
    <property type="entry name" value="Zinc finger protein"/>
    <property type="match status" value="1"/>
</dbReference>
<dbReference type="FunFam" id="3.30.160.60:FF:000025">
    <property type="entry name" value="Spalt-like transcription factor 1"/>
    <property type="match status" value="1"/>
</dbReference>
<dbReference type="GO" id="GO:0061061">
    <property type="term" value="P:muscle structure development"/>
    <property type="evidence" value="ECO:0007669"/>
    <property type="project" value="UniProtKB-ARBA"/>
</dbReference>
<dbReference type="InterPro" id="IPR036236">
    <property type="entry name" value="Znf_C2H2_sf"/>
</dbReference>
<evidence type="ECO:0000256" key="10">
    <source>
        <dbReference type="PROSITE-ProRule" id="PRU00042"/>
    </source>
</evidence>
<dbReference type="InterPro" id="IPR051565">
    <property type="entry name" value="Sal_C2H2-zinc-finger"/>
</dbReference>
<feature type="region of interest" description="Disordered" evidence="11">
    <location>
        <begin position="121"/>
        <end position="148"/>
    </location>
</feature>
<evidence type="ECO:0000256" key="4">
    <source>
        <dbReference type="ARBA" id="ARBA00022771"/>
    </source>
</evidence>